<dbReference type="InterPro" id="IPR011991">
    <property type="entry name" value="ArsR-like_HTH"/>
</dbReference>
<dbReference type="HOGENOM" id="CLU_068864_0_0_7"/>
<dbReference type="GO" id="GO:0006355">
    <property type="term" value="P:regulation of DNA-templated transcription"/>
    <property type="evidence" value="ECO:0007669"/>
    <property type="project" value="UniProtKB-ARBA"/>
</dbReference>
<dbReference type="InterPro" id="IPR036388">
    <property type="entry name" value="WH-like_DNA-bd_sf"/>
</dbReference>
<dbReference type="Pfam" id="PF08279">
    <property type="entry name" value="HTH_11"/>
    <property type="match status" value="1"/>
</dbReference>
<protein>
    <submittedName>
        <fullName evidence="3">Transcriptional regulator, ArsR family</fullName>
    </submittedName>
</protein>
<evidence type="ECO:0000313" key="4">
    <source>
        <dbReference type="Proteomes" id="UP000006695"/>
    </source>
</evidence>
<dbReference type="SUPFAM" id="SSF55874">
    <property type="entry name" value="ATPase domain of HSP90 chaperone/DNA topoisomerase II/histidine kinase"/>
    <property type="match status" value="1"/>
</dbReference>
<dbReference type="InterPro" id="IPR036890">
    <property type="entry name" value="HATPase_C_sf"/>
</dbReference>
<dbReference type="Pfam" id="PF14213">
    <property type="entry name" value="DUF4325"/>
    <property type="match status" value="1"/>
</dbReference>
<reference evidence="3 4" key="1">
    <citation type="submission" date="2007-05" db="EMBL/GenBank/DDBJ databases">
        <title>Complete sequence of Geobacter uraniireducens Rf4.</title>
        <authorList>
            <consortium name="US DOE Joint Genome Institute"/>
            <person name="Copeland A."/>
            <person name="Lucas S."/>
            <person name="Lapidus A."/>
            <person name="Barry K."/>
            <person name="Detter J.C."/>
            <person name="Glavina del Rio T."/>
            <person name="Hammon N."/>
            <person name="Israni S."/>
            <person name="Dalin E."/>
            <person name="Tice H."/>
            <person name="Pitluck S."/>
            <person name="Chertkov O."/>
            <person name="Brettin T."/>
            <person name="Bruce D."/>
            <person name="Han C."/>
            <person name="Schmutz J."/>
            <person name="Larimer F."/>
            <person name="Land M."/>
            <person name="Hauser L."/>
            <person name="Kyrpides N."/>
            <person name="Mikhailova N."/>
            <person name="Shelobolina E."/>
            <person name="Aklujkar M."/>
            <person name="Lovley D."/>
            <person name="Richardson P."/>
        </authorList>
    </citation>
    <scope>NUCLEOTIDE SEQUENCE [LARGE SCALE GENOMIC DNA]</scope>
    <source>
        <strain evidence="3 4">Rf4</strain>
    </source>
</reference>
<dbReference type="InterPro" id="IPR013196">
    <property type="entry name" value="HTH_11"/>
</dbReference>
<dbReference type="STRING" id="351605.Gura_3044"/>
<dbReference type="OrthoDB" id="1778336at2"/>
<name>A5G5Z8_GEOUR</name>
<dbReference type="AlphaFoldDB" id="A5G5Z8"/>
<dbReference type="KEGG" id="gur:Gura_3044"/>
<gene>
    <name evidence="3" type="ordered locus">Gura_3044</name>
</gene>
<evidence type="ECO:0000259" key="1">
    <source>
        <dbReference type="Pfam" id="PF08279"/>
    </source>
</evidence>
<proteinExistence type="predicted"/>
<accession>A5G5Z8</accession>
<dbReference type="EMBL" id="CP000698">
    <property type="protein sequence ID" value="ABQ27216.1"/>
    <property type="molecule type" value="Genomic_DNA"/>
</dbReference>
<dbReference type="RefSeq" id="WP_011939883.1">
    <property type="nucleotide sequence ID" value="NC_009483.1"/>
</dbReference>
<feature type="domain" description="DUF4325" evidence="2">
    <location>
        <begin position="270"/>
        <end position="325"/>
    </location>
</feature>
<dbReference type="InterPro" id="IPR025474">
    <property type="entry name" value="DUF4325"/>
</dbReference>
<dbReference type="SUPFAM" id="SSF46785">
    <property type="entry name" value="Winged helix' DNA-binding domain"/>
    <property type="match status" value="1"/>
</dbReference>
<evidence type="ECO:0000313" key="3">
    <source>
        <dbReference type="EMBL" id="ABQ27216.1"/>
    </source>
</evidence>
<keyword evidence="4" id="KW-1185">Reference proteome</keyword>
<dbReference type="Gene3D" id="3.30.565.10">
    <property type="entry name" value="Histidine kinase-like ATPase, C-terminal domain"/>
    <property type="match status" value="1"/>
</dbReference>
<dbReference type="CDD" id="cd00090">
    <property type="entry name" value="HTH_ARSR"/>
    <property type="match status" value="1"/>
</dbReference>
<dbReference type="Gene3D" id="1.10.10.10">
    <property type="entry name" value="Winged helix-like DNA-binding domain superfamily/Winged helix DNA-binding domain"/>
    <property type="match status" value="1"/>
</dbReference>
<dbReference type="Proteomes" id="UP000006695">
    <property type="component" value="Chromosome"/>
</dbReference>
<feature type="domain" description="Helix-turn-helix type 11" evidence="1">
    <location>
        <begin position="7"/>
        <end position="49"/>
    </location>
</feature>
<dbReference type="InterPro" id="IPR036390">
    <property type="entry name" value="WH_DNA-bd_sf"/>
</dbReference>
<evidence type="ECO:0000259" key="2">
    <source>
        <dbReference type="Pfam" id="PF14213"/>
    </source>
</evidence>
<sequence>MDIKDFILEAIYQNKTGHLSQTIAEKFNITRQAAQKHIKQLVDAGILIMTGSTKSAKYEFVKIVSEQKRFDLSPGITEDFPWRTFVRPLLDNLPGNIISICQYGFTEMFNNAIDHSGGSSVLVSVERTAYNIELVVSDDGIGIFRKITNDFKLDDELHAILELSKGKLTSDPSRHSGEGIFFTSRMFDRYNIISGKLHFSHTLTNTDWLHEGNNPHTGTGVIMDIRISSERTTRAIFNEFATVDHPGFYKTIVPVYLAQYGDENMISRSQAKRVLARVEKFREVVLDFERVKEIGQAFADEIFRVFRLANPHVHLIPVNANESVQWMIDRAIASSDAEVNQLSVKD</sequence>
<organism evidence="3 4">
    <name type="scientific">Geotalea uraniireducens (strain Rf4)</name>
    <name type="common">Geobacter uraniireducens</name>
    <dbReference type="NCBI Taxonomy" id="351605"/>
    <lineage>
        <taxon>Bacteria</taxon>
        <taxon>Pseudomonadati</taxon>
        <taxon>Thermodesulfobacteriota</taxon>
        <taxon>Desulfuromonadia</taxon>
        <taxon>Geobacterales</taxon>
        <taxon>Geobacteraceae</taxon>
        <taxon>Geotalea</taxon>
    </lineage>
</organism>